<dbReference type="EMBL" id="JMIB01000008">
    <property type="protein sequence ID" value="KDM92543.1"/>
    <property type="molecule type" value="Genomic_DNA"/>
</dbReference>
<dbReference type="Pfam" id="PF06526">
    <property type="entry name" value="DUF1107"/>
    <property type="match status" value="1"/>
</dbReference>
<dbReference type="AlphaFoldDB" id="A0A066RYS5"/>
<gene>
    <name evidence="1" type="ORF">EA58_06260</name>
</gene>
<dbReference type="Proteomes" id="UP000027192">
    <property type="component" value="Unassembled WGS sequence"/>
</dbReference>
<evidence type="ECO:0000313" key="1">
    <source>
        <dbReference type="EMBL" id="KDM92543.1"/>
    </source>
</evidence>
<dbReference type="STRING" id="1654360.EA58_06260"/>
<evidence type="ECO:0000313" key="2">
    <source>
        <dbReference type="Proteomes" id="UP000027192"/>
    </source>
</evidence>
<dbReference type="OrthoDB" id="5588896at2"/>
<reference evidence="1 2" key="1">
    <citation type="submission" date="2014-04" db="EMBL/GenBank/DDBJ databases">
        <title>Draft genome sequence of Photobacterium halotolerans S2753: a solonamide, ngercheumicin and holomycin producer.</title>
        <authorList>
            <person name="Machado H.R."/>
            <person name="Gram L."/>
        </authorList>
    </citation>
    <scope>NUCLEOTIDE SEQUENCE [LARGE SCALE GENOMIC DNA]</scope>
    <source>
        <strain evidence="1 2">S2753</strain>
    </source>
</reference>
<dbReference type="InterPro" id="IPR009491">
    <property type="entry name" value="DUF1107"/>
</dbReference>
<protein>
    <recommendedName>
        <fullName evidence="3">DUF1107 domain-containing protein</fullName>
    </recommendedName>
</protein>
<organism evidence="1 2">
    <name type="scientific">Photobacterium galatheae</name>
    <dbReference type="NCBI Taxonomy" id="1654360"/>
    <lineage>
        <taxon>Bacteria</taxon>
        <taxon>Pseudomonadati</taxon>
        <taxon>Pseudomonadota</taxon>
        <taxon>Gammaproteobacteria</taxon>
        <taxon>Vibrionales</taxon>
        <taxon>Vibrionaceae</taxon>
        <taxon>Photobacterium</taxon>
    </lineage>
</organism>
<keyword evidence="2" id="KW-1185">Reference proteome</keyword>
<comment type="caution">
    <text evidence="1">The sequence shown here is derived from an EMBL/GenBank/DDBJ whole genome shotgun (WGS) entry which is preliminary data.</text>
</comment>
<evidence type="ECO:0008006" key="3">
    <source>
        <dbReference type="Google" id="ProtNLM"/>
    </source>
</evidence>
<dbReference type="RefSeq" id="WP_036750227.1">
    <property type="nucleotide sequence ID" value="NZ_JAGSGC010000001.1"/>
</dbReference>
<dbReference type="Gene3D" id="3.30.1910.10">
    <property type="entry name" value="so0334 like domain"/>
    <property type="match status" value="1"/>
</dbReference>
<accession>A0A066RYS5</accession>
<sequence length="71" mass="8167">MLKIFKQYRPNQIARYVKSYFRGRLFIVGVGAFEFDCGRLLPPMNRDKKALNVLSEVNREIQNLSAASSIS</sequence>
<name>A0A066RYS5_9GAMM</name>
<proteinExistence type="predicted"/>